<accession>A0A7D7LJD1</accession>
<gene>
    <name evidence="1" type="ORF">HUN01_34055</name>
</gene>
<dbReference type="EMBL" id="CP054698">
    <property type="protein sequence ID" value="QMS92372.1"/>
    <property type="molecule type" value="Genomic_DNA"/>
</dbReference>
<name>A0A7D7LJD1_9NOSO</name>
<keyword evidence="2" id="KW-1185">Reference proteome</keyword>
<protein>
    <submittedName>
        <fullName evidence="1">Uncharacterized protein</fullName>
    </submittedName>
</protein>
<proteinExistence type="predicted"/>
<sequence>MDSNQQPSFFTFDGDVGGTAGYAGVSAASDASKTAIAAGRYLNDSRLLNQLTEHVYKLLLEDLRSQRERLGNYNSQRWL</sequence>
<dbReference type="Proteomes" id="UP000514713">
    <property type="component" value="Chromosome"/>
</dbReference>
<evidence type="ECO:0000313" key="1">
    <source>
        <dbReference type="EMBL" id="QMS92372.1"/>
    </source>
</evidence>
<evidence type="ECO:0000313" key="2">
    <source>
        <dbReference type="Proteomes" id="UP000514713"/>
    </source>
</evidence>
<dbReference type="KEGG" id="ned:HUN01_34055"/>
<reference evidence="2" key="1">
    <citation type="submission" date="2020-06" db="EMBL/GenBank/DDBJ databases">
        <title>Nostoc edaphicum CCNP1411 genome.</title>
        <authorList>
            <person name="Fidor A."/>
            <person name="Grabski M."/>
            <person name="Gawor J."/>
            <person name="Gromadka R."/>
            <person name="Wegrzyn G."/>
            <person name="Mazur-Marzec H."/>
        </authorList>
    </citation>
    <scope>NUCLEOTIDE SEQUENCE [LARGE SCALE GENOMIC DNA]</scope>
    <source>
        <strain evidence="2">CCNP1411</strain>
    </source>
</reference>
<dbReference type="AlphaFoldDB" id="A0A7D7LJD1"/>
<organism evidence="1 2">
    <name type="scientific">Nostoc edaphicum CCNP1411</name>
    <dbReference type="NCBI Taxonomy" id="1472755"/>
    <lineage>
        <taxon>Bacteria</taxon>
        <taxon>Bacillati</taxon>
        <taxon>Cyanobacteriota</taxon>
        <taxon>Cyanophyceae</taxon>
        <taxon>Nostocales</taxon>
        <taxon>Nostocaceae</taxon>
        <taxon>Nostoc</taxon>
    </lineage>
</organism>